<gene>
    <name evidence="3" type="ORF">I8D64_16110</name>
</gene>
<comment type="caution">
    <text evidence="3">The sequence shown here is derived from an EMBL/GenBank/DDBJ whole genome shotgun (WGS) entry which is preliminary data.</text>
</comment>
<dbReference type="PROSITE" id="PS51831">
    <property type="entry name" value="HD"/>
    <property type="match status" value="1"/>
</dbReference>
<feature type="domain" description="HD" evidence="2">
    <location>
        <begin position="61"/>
        <end position="160"/>
    </location>
</feature>
<keyword evidence="4" id="KW-1185">Reference proteome</keyword>
<dbReference type="SMART" id="SM00471">
    <property type="entry name" value="HDc"/>
    <property type="match status" value="1"/>
</dbReference>
<dbReference type="Proteomes" id="UP000612352">
    <property type="component" value="Unassembled WGS sequence"/>
</dbReference>
<dbReference type="InterPro" id="IPR006674">
    <property type="entry name" value="HD_domain"/>
</dbReference>
<protein>
    <submittedName>
        <fullName evidence="3">HD domain-containing protein</fullName>
    </submittedName>
</protein>
<dbReference type="RefSeq" id="WP_200503821.1">
    <property type="nucleotide sequence ID" value="NZ_JAEDAJ010000015.1"/>
</dbReference>
<evidence type="ECO:0000256" key="1">
    <source>
        <dbReference type="SAM" id="MobiDB-lite"/>
    </source>
</evidence>
<evidence type="ECO:0000313" key="4">
    <source>
        <dbReference type="Proteomes" id="UP000612352"/>
    </source>
</evidence>
<feature type="region of interest" description="Disordered" evidence="1">
    <location>
        <begin position="260"/>
        <end position="298"/>
    </location>
</feature>
<name>A0ABS1BE89_9MICO</name>
<proteinExistence type="predicted"/>
<dbReference type="Pfam" id="PF01966">
    <property type="entry name" value="HD"/>
    <property type="match status" value="1"/>
</dbReference>
<organism evidence="3 4">
    <name type="scientific">Brachybacterium halotolerans</name>
    <dbReference type="NCBI Taxonomy" id="2795215"/>
    <lineage>
        <taxon>Bacteria</taxon>
        <taxon>Bacillati</taxon>
        <taxon>Actinomycetota</taxon>
        <taxon>Actinomycetes</taxon>
        <taxon>Micrococcales</taxon>
        <taxon>Dermabacteraceae</taxon>
        <taxon>Brachybacterium</taxon>
    </lineage>
</organism>
<dbReference type="SUPFAM" id="SSF109604">
    <property type="entry name" value="HD-domain/PDEase-like"/>
    <property type="match status" value="1"/>
</dbReference>
<evidence type="ECO:0000259" key="2">
    <source>
        <dbReference type="PROSITE" id="PS51831"/>
    </source>
</evidence>
<sequence>MRGIDADTLGLDGRWFDPVWRLEVELTPLELELLDTWWVRRLAFVAHAGIASFTTTQSYSRIEHSLGVLALTAHFAPDDRAARATALLHDIGHLPFSHTLEGLGGLDHHTIGRERIAELDPVLRRHGVEAEEIIAIDEGERLSPLTNSSGALTLDHLDSFLRSGQVHGRTTTSPREMLGRMRLVDGAVDTDEQTADELVDLIVAEARHQRAPSNVVPIAVLKHLVTNALDAGASFDAADLAQMTDGELWAALLADPATGEGTRELRAHPRRWRMDTLPPEPPPTETLPTDAPSDGSDAGALHVRIRRGYLALPTVDGAMITDPRITALDDALPLHLRVVRA</sequence>
<accession>A0ABS1BE89</accession>
<evidence type="ECO:0000313" key="3">
    <source>
        <dbReference type="EMBL" id="MBK0332928.1"/>
    </source>
</evidence>
<dbReference type="InterPro" id="IPR003607">
    <property type="entry name" value="HD/PDEase_dom"/>
</dbReference>
<dbReference type="CDD" id="cd00077">
    <property type="entry name" value="HDc"/>
    <property type="match status" value="1"/>
</dbReference>
<reference evidence="3 4" key="1">
    <citation type="submission" date="2020-12" db="EMBL/GenBank/DDBJ databases">
        <title>Brachybacterium sp. MASK1Z-5, whole genome shotgun sequence.</title>
        <authorList>
            <person name="Tuo L."/>
        </authorList>
    </citation>
    <scope>NUCLEOTIDE SEQUENCE [LARGE SCALE GENOMIC DNA]</scope>
    <source>
        <strain evidence="3 4">MASK1Z-5</strain>
    </source>
</reference>
<dbReference type="Gene3D" id="1.10.3210.10">
    <property type="entry name" value="Hypothetical protein af1432"/>
    <property type="match status" value="1"/>
</dbReference>
<dbReference type="EMBL" id="JAEDAJ010000015">
    <property type="protein sequence ID" value="MBK0332928.1"/>
    <property type="molecule type" value="Genomic_DNA"/>
</dbReference>